<evidence type="ECO:0000313" key="2">
    <source>
        <dbReference type="Proteomes" id="UP000054776"/>
    </source>
</evidence>
<comment type="caution">
    <text evidence="1">The sequence shown here is derived from an EMBL/GenBank/DDBJ whole genome shotgun (WGS) entry which is preliminary data.</text>
</comment>
<proteinExistence type="predicted"/>
<dbReference type="EMBL" id="JYDH01005030">
    <property type="protein sequence ID" value="KRY03570.1"/>
    <property type="molecule type" value="Genomic_DNA"/>
</dbReference>
<dbReference type="Proteomes" id="UP000054776">
    <property type="component" value="Unassembled WGS sequence"/>
</dbReference>
<name>A0A0V0YTG8_TRISP</name>
<dbReference type="InParanoid" id="A0A0V0YTG8"/>
<evidence type="ECO:0000313" key="1">
    <source>
        <dbReference type="EMBL" id="KRY03570.1"/>
    </source>
</evidence>
<gene>
    <name evidence="1" type="ORF">T01_13080</name>
</gene>
<sequence>MFAQSTSALTTDLCVACIIFVQRNEIRFVLVNQ</sequence>
<organism evidence="1 2">
    <name type="scientific">Trichinella spiralis</name>
    <name type="common">Trichina worm</name>
    <dbReference type="NCBI Taxonomy" id="6334"/>
    <lineage>
        <taxon>Eukaryota</taxon>
        <taxon>Metazoa</taxon>
        <taxon>Ecdysozoa</taxon>
        <taxon>Nematoda</taxon>
        <taxon>Enoplea</taxon>
        <taxon>Dorylaimia</taxon>
        <taxon>Trichinellida</taxon>
        <taxon>Trichinellidae</taxon>
        <taxon>Trichinella</taxon>
    </lineage>
</organism>
<dbReference type="AlphaFoldDB" id="A0A0V0YTG8"/>
<accession>A0A0V0YTG8</accession>
<protein>
    <submittedName>
        <fullName evidence="1">Uncharacterized protein</fullName>
    </submittedName>
</protein>
<reference evidence="1 2" key="1">
    <citation type="submission" date="2015-01" db="EMBL/GenBank/DDBJ databases">
        <title>Evolution of Trichinella species and genotypes.</title>
        <authorList>
            <person name="Korhonen P.K."/>
            <person name="Edoardo P."/>
            <person name="Giuseppe L.R."/>
            <person name="Gasser R.B."/>
        </authorList>
    </citation>
    <scope>NUCLEOTIDE SEQUENCE [LARGE SCALE GENOMIC DNA]</scope>
    <source>
        <strain evidence="1">ISS3</strain>
    </source>
</reference>
<keyword evidence="2" id="KW-1185">Reference proteome</keyword>